<protein>
    <recommendedName>
        <fullName evidence="1">aminodeoxychorismate synthase</fullName>
        <ecNumber evidence="1">2.6.1.85</ecNumber>
    </recommendedName>
</protein>
<dbReference type="InterPro" id="IPR019999">
    <property type="entry name" value="Anth_synth_I-like"/>
</dbReference>
<evidence type="ECO:0000313" key="5">
    <source>
        <dbReference type="EMBL" id="NWB85594.1"/>
    </source>
</evidence>
<accession>A0A7Y8BRW5</accession>
<dbReference type="Gene3D" id="3.60.120.10">
    <property type="entry name" value="Anthranilate synthase"/>
    <property type="match status" value="1"/>
</dbReference>
<dbReference type="Pfam" id="PF00425">
    <property type="entry name" value="Chorismate_bind"/>
    <property type="match status" value="1"/>
</dbReference>
<feature type="domain" description="Chorismate-utilising enzyme C-terminal" evidence="3">
    <location>
        <begin position="183"/>
        <end position="436"/>
    </location>
</feature>
<name>A0A7Y8BRW5_9PSED</name>
<dbReference type="AlphaFoldDB" id="A0A7Y8BRW5"/>
<dbReference type="EC" id="2.6.1.85" evidence="1"/>
<comment type="caution">
    <text evidence="5">The sequence shown here is derived from an EMBL/GenBank/DDBJ whole genome shotgun (WGS) entry which is preliminary data.</text>
</comment>
<dbReference type="Pfam" id="PF04715">
    <property type="entry name" value="Anth_synt_I_N"/>
    <property type="match status" value="1"/>
</dbReference>
<dbReference type="InterPro" id="IPR015890">
    <property type="entry name" value="Chorismate_C"/>
</dbReference>
<dbReference type="InterPro" id="IPR006805">
    <property type="entry name" value="Anth_synth_I_N"/>
</dbReference>
<evidence type="ECO:0000259" key="4">
    <source>
        <dbReference type="Pfam" id="PF04715"/>
    </source>
</evidence>
<organism evidence="5 6">
    <name type="scientific">Pseudomonas gingeri</name>
    <dbReference type="NCBI Taxonomy" id="117681"/>
    <lineage>
        <taxon>Bacteria</taxon>
        <taxon>Pseudomonadati</taxon>
        <taxon>Pseudomonadota</taxon>
        <taxon>Gammaproteobacteria</taxon>
        <taxon>Pseudomonadales</taxon>
        <taxon>Pseudomonadaceae</taxon>
        <taxon>Pseudomonas</taxon>
    </lineage>
</organism>
<dbReference type="InterPro" id="IPR005801">
    <property type="entry name" value="ADC_synthase"/>
</dbReference>
<evidence type="ECO:0000256" key="2">
    <source>
        <dbReference type="ARBA" id="ARBA00022679"/>
    </source>
</evidence>
<proteinExistence type="predicted"/>
<dbReference type="EMBL" id="JACAQA010000006">
    <property type="protein sequence ID" value="NWB85594.1"/>
    <property type="molecule type" value="Genomic_DNA"/>
</dbReference>
<dbReference type="Proteomes" id="UP000522864">
    <property type="component" value="Unassembled WGS sequence"/>
</dbReference>
<dbReference type="GO" id="GO:0046820">
    <property type="term" value="F:4-amino-4-deoxychorismate synthase activity"/>
    <property type="evidence" value="ECO:0007669"/>
    <property type="project" value="UniProtKB-EC"/>
</dbReference>
<keyword evidence="5" id="KW-0032">Aminotransferase</keyword>
<gene>
    <name evidence="5" type="primary">pabB</name>
    <name evidence="5" type="ORF">HX830_11940</name>
</gene>
<dbReference type="SUPFAM" id="SSF56322">
    <property type="entry name" value="ADC synthase"/>
    <property type="match status" value="1"/>
</dbReference>
<dbReference type="PANTHER" id="PTHR11236">
    <property type="entry name" value="AMINOBENZOATE/ANTHRANILATE SYNTHASE"/>
    <property type="match status" value="1"/>
</dbReference>
<reference evidence="5 6" key="1">
    <citation type="submission" date="2020-04" db="EMBL/GenBank/DDBJ databases">
        <title>Molecular characterization of pseudomonads from Agaricus bisporus reveal novel blotch 2 pathogens in Western Europe.</title>
        <authorList>
            <person name="Taparia T."/>
            <person name="Krijger M."/>
            <person name="Haynes E."/>
            <person name="Elpinstone J.G."/>
            <person name="Noble R."/>
            <person name="Van Der Wolf J."/>
        </authorList>
    </citation>
    <scope>NUCLEOTIDE SEQUENCE [LARGE SCALE GENOMIC DNA]</scope>
    <source>
        <strain evidence="5 6">G9001</strain>
    </source>
</reference>
<evidence type="ECO:0000259" key="3">
    <source>
        <dbReference type="Pfam" id="PF00425"/>
    </source>
</evidence>
<dbReference type="InterPro" id="IPR005802">
    <property type="entry name" value="ADC_synth_comp_1"/>
</dbReference>
<sequence length="447" mass="49123">MLTCTVHPLPYHANPAHYFAAIRHAPGAVLLDSGRPEAERGRYDLLSAWPLEQLAVLPDERGAAFLQRLRDNLAHLGEAQLPAACELPFAGGLIGYLSYDFGRHLEQLPNQARDDLQLPDARFGLYAWALISDHQQGSSQLVFHPSVEVAERERLIQLFGQPAARDSNEFQLKGPMTADLTADAYRQAFERIQHYIQAGDCYQVNFAQRFRADCQGDPWVAYCALRAACPTPFSGFQSLPDHGAVLSLSPERFVKVSQGQVETRPIKGTRPRGRDAAEDAANAAELLASSKDRAENLMIVDLLRNDLGRTCRIGSVRVPELFSLESYPNVHHLVSSVTGTLADDRDALDLIAGSFPGGSITGAPKIRAMQIIDELEPTRRALYCGSLLYLDVRGEMDSSIAIRSLLVKDGQVSCWGGGGIVADSDWQAEYQESITKVKVLLDTLQSL</sequence>
<keyword evidence="2 5" id="KW-0808">Transferase</keyword>
<dbReference type="GO" id="GO:0000162">
    <property type="term" value="P:L-tryptophan biosynthetic process"/>
    <property type="evidence" value="ECO:0007669"/>
    <property type="project" value="TreeGrafter"/>
</dbReference>
<dbReference type="GO" id="GO:0009396">
    <property type="term" value="P:folic acid-containing compound biosynthetic process"/>
    <property type="evidence" value="ECO:0007669"/>
    <property type="project" value="InterPro"/>
</dbReference>
<dbReference type="PRINTS" id="PR00095">
    <property type="entry name" value="ANTSNTHASEI"/>
</dbReference>
<feature type="domain" description="Anthranilate synthase component I N-terminal" evidence="4">
    <location>
        <begin position="13"/>
        <end position="137"/>
    </location>
</feature>
<evidence type="ECO:0000313" key="6">
    <source>
        <dbReference type="Proteomes" id="UP000522864"/>
    </source>
</evidence>
<dbReference type="NCBIfam" id="TIGR00553">
    <property type="entry name" value="pabB"/>
    <property type="match status" value="1"/>
</dbReference>
<dbReference type="PANTHER" id="PTHR11236:SF50">
    <property type="entry name" value="AMINODEOXYCHORISMATE SYNTHASE COMPONENT 1"/>
    <property type="match status" value="1"/>
</dbReference>
<evidence type="ECO:0000256" key="1">
    <source>
        <dbReference type="ARBA" id="ARBA00013139"/>
    </source>
</evidence>
<dbReference type="RefSeq" id="WP_177100420.1">
    <property type="nucleotide sequence ID" value="NZ_JACAQA010000006.1"/>
</dbReference>